<proteinExistence type="predicted"/>
<organism evidence="1">
    <name type="scientific">marine sediment metagenome</name>
    <dbReference type="NCBI Taxonomy" id="412755"/>
    <lineage>
        <taxon>unclassified sequences</taxon>
        <taxon>metagenomes</taxon>
        <taxon>ecological metagenomes</taxon>
    </lineage>
</organism>
<accession>A0A0F9GYS1</accession>
<evidence type="ECO:0000313" key="1">
    <source>
        <dbReference type="EMBL" id="KKL74505.1"/>
    </source>
</evidence>
<dbReference type="AlphaFoldDB" id="A0A0F9GYS1"/>
<sequence length="63" mass="7390">MNVKKEEYTMSKSIKVKTHDLDVPNDRYCPRCDGYAEHLKNPEGVFECKNKGRHHLKPEAMSR</sequence>
<reference evidence="1" key="1">
    <citation type="journal article" date="2015" name="Nature">
        <title>Complex archaea that bridge the gap between prokaryotes and eukaryotes.</title>
        <authorList>
            <person name="Spang A."/>
            <person name="Saw J.H."/>
            <person name="Jorgensen S.L."/>
            <person name="Zaremba-Niedzwiedzka K."/>
            <person name="Martijn J."/>
            <person name="Lind A.E."/>
            <person name="van Eijk R."/>
            <person name="Schleper C."/>
            <person name="Guy L."/>
            <person name="Ettema T.J."/>
        </authorList>
    </citation>
    <scope>NUCLEOTIDE SEQUENCE</scope>
</reference>
<comment type="caution">
    <text evidence="1">The sequence shown here is derived from an EMBL/GenBank/DDBJ whole genome shotgun (WGS) entry which is preliminary data.</text>
</comment>
<name>A0A0F9GYS1_9ZZZZ</name>
<gene>
    <name evidence="1" type="ORF">LCGC14_2064210</name>
</gene>
<protein>
    <submittedName>
        <fullName evidence="1">Uncharacterized protein</fullName>
    </submittedName>
</protein>
<dbReference type="EMBL" id="LAZR01024629">
    <property type="protein sequence ID" value="KKL74505.1"/>
    <property type="molecule type" value="Genomic_DNA"/>
</dbReference>